<dbReference type="SMART" id="SM00198">
    <property type="entry name" value="SCP"/>
    <property type="match status" value="1"/>
</dbReference>
<dbReference type="Proteomes" id="UP001176961">
    <property type="component" value="Unassembled WGS sequence"/>
</dbReference>
<organism evidence="3 4">
    <name type="scientific">Cylicocyclus nassatus</name>
    <name type="common">Nematode worm</name>
    <dbReference type="NCBI Taxonomy" id="53992"/>
    <lineage>
        <taxon>Eukaryota</taxon>
        <taxon>Metazoa</taxon>
        <taxon>Ecdysozoa</taxon>
        <taxon>Nematoda</taxon>
        <taxon>Chromadorea</taxon>
        <taxon>Rhabditida</taxon>
        <taxon>Rhabditina</taxon>
        <taxon>Rhabditomorpha</taxon>
        <taxon>Strongyloidea</taxon>
        <taxon>Strongylidae</taxon>
        <taxon>Cylicocyclus</taxon>
    </lineage>
</organism>
<proteinExistence type="predicted"/>
<accession>A0AA36GFB4</accession>
<name>A0AA36GFB4_CYLNA</name>
<evidence type="ECO:0000259" key="2">
    <source>
        <dbReference type="SMART" id="SM00198"/>
    </source>
</evidence>
<keyword evidence="4" id="KW-1185">Reference proteome</keyword>
<evidence type="ECO:0000313" key="4">
    <source>
        <dbReference type="Proteomes" id="UP001176961"/>
    </source>
</evidence>
<sequence length="260" mass="28474">MRSMFEYLAVFFAVLLVVKAQDSTGANTVPPDDEEVGTTCPVITQTTEGTTTTTEASEPNTICSDNDGMNDALRNASLELHNQKRAELASGNTAMGSAGTKMRKANNMPELEIDCDLEKTALEEAQKCEETDDLTGREFNMKMVEGATDLAEAQNKALEEWWNEITKDPVIDQIQNLYYDHSLKQHFSKMATDKTKKVGCAAVKCDKGVRVVCKYEGILKNGEKIYNMGPTCKQCSAGAGMADCQAEPYPGLCPAKYYSS</sequence>
<dbReference type="CDD" id="cd05380">
    <property type="entry name" value="CAP_euk"/>
    <property type="match status" value="1"/>
</dbReference>
<evidence type="ECO:0000256" key="1">
    <source>
        <dbReference type="SAM" id="SignalP"/>
    </source>
</evidence>
<reference evidence="3" key="1">
    <citation type="submission" date="2023-07" db="EMBL/GenBank/DDBJ databases">
        <authorList>
            <consortium name="CYATHOMIX"/>
        </authorList>
    </citation>
    <scope>NUCLEOTIDE SEQUENCE</scope>
    <source>
        <strain evidence="3">N/A</strain>
    </source>
</reference>
<feature type="chain" id="PRO_5041380616" description="SCP domain-containing protein" evidence="1">
    <location>
        <begin position="21"/>
        <end position="260"/>
    </location>
</feature>
<dbReference type="Pfam" id="PF00188">
    <property type="entry name" value="CAP"/>
    <property type="match status" value="1"/>
</dbReference>
<dbReference type="InterPro" id="IPR001283">
    <property type="entry name" value="CRISP-related"/>
</dbReference>
<comment type="caution">
    <text evidence="3">The sequence shown here is derived from an EMBL/GenBank/DDBJ whole genome shotgun (WGS) entry which is preliminary data.</text>
</comment>
<dbReference type="SUPFAM" id="SSF55797">
    <property type="entry name" value="PR-1-like"/>
    <property type="match status" value="1"/>
</dbReference>
<keyword evidence="1" id="KW-0732">Signal</keyword>
<feature type="signal peptide" evidence="1">
    <location>
        <begin position="1"/>
        <end position="20"/>
    </location>
</feature>
<dbReference type="InterPro" id="IPR035940">
    <property type="entry name" value="CAP_sf"/>
</dbReference>
<dbReference type="EMBL" id="CATQJL010000001">
    <property type="protein sequence ID" value="CAJ0590154.1"/>
    <property type="molecule type" value="Genomic_DNA"/>
</dbReference>
<evidence type="ECO:0000313" key="3">
    <source>
        <dbReference type="EMBL" id="CAJ0590154.1"/>
    </source>
</evidence>
<dbReference type="AlphaFoldDB" id="A0AA36GFB4"/>
<feature type="domain" description="SCP" evidence="2">
    <location>
        <begin position="72"/>
        <end position="222"/>
    </location>
</feature>
<protein>
    <recommendedName>
        <fullName evidence="2">SCP domain-containing protein</fullName>
    </recommendedName>
</protein>
<gene>
    <name evidence="3" type="ORF">CYNAS_LOCUS2137</name>
</gene>
<dbReference type="InterPro" id="IPR014044">
    <property type="entry name" value="CAP_dom"/>
</dbReference>
<dbReference type="PANTHER" id="PTHR10334">
    <property type="entry name" value="CYSTEINE-RICH SECRETORY PROTEIN-RELATED"/>
    <property type="match status" value="1"/>
</dbReference>
<dbReference type="Gene3D" id="3.40.33.10">
    <property type="entry name" value="CAP"/>
    <property type="match status" value="1"/>
</dbReference>